<evidence type="ECO:0008006" key="4">
    <source>
        <dbReference type="Google" id="ProtNLM"/>
    </source>
</evidence>
<protein>
    <recommendedName>
        <fullName evidence="4">Nucleotidyltransferase family protein</fullName>
    </recommendedName>
</protein>
<reference evidence="2 3" key="1">
    <citation type="submission" date="2019-09" db="EMBL/GenBank/DDBJ databases">
        <title>Whole genome shotgun sequencing (WGS) of Ellagibacter isourolithinifaciens DSM 104140(T) and Adlercreutzia muris DSM 29508(T).</title>
        <authorList>
            <person name="Stoll D.A."/>
            <person name="Danylec N."/>
            <person name="Huch M."/>
        </authorList>
    </citation>
    <scope>NUCLEOTIDE SEQUENCE [LARGE SCALE GENOMIC DNA]</scope>
    <source>
        <strain evidence="2 3">DSM 104140</strain>
    </source>
</reference>
<organism evidence="2 3">
    <name type="scientific">Ellagibacter isourolithinifaciens</name>
    <dbReference type="NCBI Taxonomy" id="2137581"/>
    <lineage>
        <taxon>Bacteria</taxon>
        <taxon>Bacillati</taxon>
        <taxon>Actinomycetota</taxon>
        <taxon>Coriobacteriia</taxon>
        <taxon>Eggerthellales</taxon>
        <taxon>Eggerthellaceae</taxon>
        <taxon>Ellagibacter</taxon>
    </lineage>
</organism>
<accession>A0A6N6NNS1</accession>
<dbReference type="EMBL" id="WAJR01000005">
    <property type="protein sequence ID" value="KAB1641525.1"/>
    <property type="molecule type" value="Genomic_DNA"/>
</dbReference>
<evidence type="ECO:0000313" key="3">
    <source>
        <dbReference type="Proteomes" id="UP000468668"/>
    </source>
</evidence>
<dbReference type="Pfam" id="PF14907">
    <property type="entry name" value="NTP_transf_5"/>
    <property type="match status" value="1"/>
</dbReference>
<gene>
    <name evidence="2" type="ORF">F8C90_03195</name>
</gene>
<keyword evidence="3" id="KW-1185">Reference proteome</keyword>
<name>A0A6N6NNS1_9ACTN</name>
<evidence type="ECO:0000256" key="1">
    <source>
        <dbReference type="SAM" id="MobiDB-lite"/>
    </source>
</evidence>
<dbReference type="Proteomes" id="UP000468668">
    <property type="component" value="Unassembled WGS sequence"/>
</dbReference>
<feature type="region of interest" description="Disordered" evidence="1">
    <location>
        <begin position="59"/>
        <end position="85"/>
    </location>
</feature>
<evidence type="ECO:0000313" key="2">
    <source>
        <dbReference type="EMBL" id="KAB1641525.1"/>
    </source>
</evidence>
<dbReference type="OrthoDB" id="9773927at2"/>
<sequence length="496" mass="54204">MLYYRRTGRTRDRLSGPQVISTCAHAATKQREDKSVELSAAEEYAIRIIAAESALQHAKRDEAPAARPSSSLAGAPDGKASSPALVAGGTVASRPTLAPGGIATPETNHPAPIPIPVSLPVPPIPDGLWPAVRSELEAQSVIGYPANAVESLGLSPADQAEYLARAGKNLSSWYRIMMAQDSVLAEFRQAGIPVAVLKGAAAAVNYPQPNSRSMGDIDLIVPPDHFEQAFSLMERLGWENDIELEINPRHAGFKKAGCPEIELHRYFSTCTNKQQAQILDQAIYDAIPRAEWIDVAGFSVPVLPPLENGLVLLAHVNQHLGSGLGLRQILDWQMFVDAQLTDELWERGFQHAAQQIGMEKLAVTTTWLCRTYLGLQISATWFGEADAQLASDLLLYIMQRGNMGRKMERGAQATRTVLHNLRSPAALVRYLYEGGRAHWAPARKHAWLAPAACLYQVGHVIRKGLSRNASMSELVTDARSAQEDIDLLKRLEVTRM</sequence>
<proteinExistence type="predicted"/>
<dbReference type="InterPro" id="IPR039498">
    <property type="entry name" value="NTP_transf_5"/>
</dbReference>
<dbReference type="AlphaFoldDB" id="A0A6N6NNS1"/>
<comment type="caution">
    <text evidence="2">The sequence shown here is derived from an EMBL/GenBank/DDBJ whole genome shotgun (WGS) entry which is preliminary data.</text>
</comment>